<reference evidence="15" key="3">
    <citation type="submission" date="2025-08" db="UniProtKB">
        <authorList>
            <consortium name="Ensembl"/>
        </authorList>
    </citation>
    <scope>IDENTIFICATION</scope>
    <source>
        <strain evidence="15">JP 163 A</strain>
    </source>
</reference>
<dbReference type="STRING" id="8083.ENSXMAP00000019426"/>
<evidence type="ECO:0000313" key="15">
    <source>
        <dbReference type="Ensembl" id="ENSXMAP00000019426.2"/>
    </source>
</evidence>
<feature type="compositionally biased region" description="Polar residues" evidence="12">
    <location>
        <begin position="166"/>
        <end position="177"/>
    </location>
</feature>
<evidence type="ECO:0000256" key="8">
    <source>
        <dbReference type="ARBA" id="ARBA00023242"/>
    </source>
</evidence>
<dbReference type="InterPro" id="IPR017970">
    <property type="entry name" value="Homeobox_CS"/>
</dbReference>
<evidence type="ECO:0000256" key="10">
    <source>
        <dbReference type="RuleBase" id="RU000682"/>
    </source>
</evidence>
<evidence type="ECO:0000259" key="13">
    <source>
        <dbReference type="PROSITE" id="PS50071"/>
    </source>
</evidence>
<feature type="domain" description="POU-specific" evidence="14">
    <location>
        <begin position="91"/>
        <end position="165"/>
    </location>
</feature>
<dbReference type="Gene3D" id="1.10.260.40">
    <property type="entry name" value="lambda repressor-like DNA-binding domains"/>
    <property type="match status" value="1"/>
</dbReference>
<feature type="compositionally biased region" description="Low complexity" evidence="12">
    <location>
        <begin position="272"/>
        <end position="296"/>
    </location>
</feature>
<dbReference type="InterPro" id="IPR050255">
    <property type="entry name" value="POU_domain_TF"/>
</dbReference>
<dbReference type="GO" id="GO:0000981">
    <property type="term" value="F:DNA-binding transcription factor activity, RNA polymerase II-specific"/>
    <property type="evidence" value="ECO:0007669"/>
    <property type="project" value="InterPro"/>
</dbReference>
<dbReference type="AlphaFoldDB" id="M4AY81"/>
<dbReference type="PANTHER" id="PTHR11636">
    <property type="entry name" value="POU DOMAIN"/>
    <property type="match status" value="1"/>
</dbReference>
<dbReference type="PROSITE" id="PS00035">
    <property type="entry name" value="POU_1"/>
    <property type="match status" value="1"/>
</dbReference>
<comment type="similarity">
    <text evidence="3">Belongs to the POU transcription factor family. Class-3 subfamily.</text>
</comment>
<feature type="DNA-binding region" description="Homeobox" evidence="9">
    <location>
        <begin position="188"/>
        <end position="247"/>
    </location>
</feature>
<feature type="region of interest" description="Disordered" evidence="12">
    <location>
        <begin position="261"/>
        <end position="299"/>
    </location>
</feature>
<dbReference type="Proteomes" id="UP000002852">
    <property type="component" value="Unassembled WGS sequence"/>
</dbReference>
<name>M4AY81_XIPMA</name>
<keyword evidence="6 9" id="KW-0371">Homeobox</keyword>
<dbReference type="SMART" id="SM00352">
    <property type="entry name" value="POU"/>
    <property type="match status" value="1"/>
</dbReference>
<evidence type="ECO:0000313" key="16">
    <source>
        <dbReference type="Proteomes" id="UP000002852"/>
    </source>
</evidence>
<dbReference type="InterPro" id="IPR000327">
    <property type="entry name" value="POU_dom"/>
</dbReference>
<dbReference type="SUPFAM" id="SSF46689">
    <property type="entry name" value="Homeodomain-like"/>
    <property type="match status" value="1"/>
</dbReference>
<evidence type="ECO:0000256" key="12">
    <source>
        <dbReference type="SAM" id="MobiDB-lite"/>
    </source>
</evidence>
<evidence type="ECO:0000256" key="2">
    <source>
        <dbReference type="ARBA" id="ARBA00008879"/>
    </source>
</evidence>
<dbReference type="PROSITE" id="PS00465">
    <property type="entry name" value="POU_2"/>
    <property type="match status" value="1"/>
</dbReference>
<dbReference type="FunFam" id="1.10.260.40:FF:000001">
    <property type="entry name" value="POU domain protein"/>
    <property type="match status" value="1"/>
</dbReference>
<evidence type="ECO:0000256" key="3">
    <source>
        <dbReference type="ARBA" id="ARBA00010250"/>
    </source>
</evidence>
<keyword evidence="8 9" id="KW-0539">Nucleus</keyword>
<reference evidence="15" key="4">
    <citation type="submission" date="2025-09" db="UniProtKB">
        <authorList>
            <consortium name="Ensembl"/>
        </authorList>
    </citation>
    <scope>IDENTIFICATION</scope>
    <source>
        <strain evidence="15">JP 163 A</strain>
    </source>
</reference>
<dbReference type="Pfam" id="PF00157">
    <property type="entry name" value="Pou"/>
    <property type="match status" value="1"/>
</dbReference>
<sequence>MQQLVLMPPSHLSTPSPFLLSQSPSNHQALLQPNLLSLPGQSPPGLLQHQSGLALTPQAMSRSGLAGPSLENHMDMSHLQMPKHLSVAPQEEPNDLEELEQFAKAFKQRRIKLGFTQGDVGLAMGKLYGNDFSQTTISRFEALNLSFKNMCKLKPLLEKWLSDAENSPSDSISTSASLPPLMEGYGRKRKKRTSIETNIKLTLEKRFLDNPKPNSEEITLISEQLSMEKEVVRVWFCNRRQKEKRIYCPVATLPVKSHSYNSRMASTSRSYSPLASGGVSSNSSPNSTSREPSPNSLSAASVALTSQVNPASYSAPSSWYRTWNPAAYHH</sequence>
<dbReference type="InParanoid" id="M4AY81"/>
<dbReference type="OMA" id="HTEIKMS"/>
<dbReference type="InterPro" id="IPR009057">
    <property type="entry name" value="Homeodomain-like_sf"/>
</dbReference>
<dbReference type="Pfam" id="PF00046">
    <property type="entry name" value="Homeodomain"/>
    <property type="match status" value="1"/>
</dbReference>
<dbReference type="PRINTS" id="PR00029">
    <property type="entry name" value="OCTAMER"/>
</dbReference>
<evidence type="ECO:0000256" key="1">
    <source>
        <dbReference type="ARBA" id="ARBA00004123"/>
    </source>
</evidence>
<dbReference type="HOGENOM" id="CLU_013065_2_0_1"/>
<evidence type="ECO:0000256" key="4">
    <source>
        <dbReference type="ARBA" id="ARBA00022473"/>
    </source>
</evidence>
<dbReference type="GO" id="GO:0000978">
    <property type="term" value="F:RNA polymerase II cis-regulatory region sequence-specific DNA binding"/>
    <property type="evidence" value="ECO:0007669"/>
    <property type="project" value="TreeGrafter"/>
</dbReference>
<feature type="compositionally biased region" description="Polar residues" evidence="12">
    <location>
        <begin position="261"/>
        <end position="271"/>
    </location>
</feature>
<comment type="similarity">
    <text evidence="2">Belongs to the POU transcription factor family. Class-2 subfamily.</text>
</comment>
<dbReference type="GeneTree" id="ENSGT00940000157627"/>
<feature type="region of interest" description="Disordered" evidence="12">
    <location>
        <begin position="1"/>
        <end position="24"/>
    </location>
</feature>
<dbReference type="SMART" id="SM00389">
    <property type="entry name" value="HOX"/>
    <property type="match status" value="1"/>
</dbReference>
<dbReference type="PRINTS" id="PR00028">
    <property type="entry name" value="POUDOMAIN"/>
</dbReference>
<keyword evidence="5 9" id="KW-0238">DNA-binding</keyword>
<dbReference type="Ensembl" id="ENSXMAT00000019454.2">
    <property type="protein sequence ID" value="ENSXMAP00000019426.2"/>
    <property type="gene ID" value="ENSXMAG00000019380.2"/>
</dbReference>
<proteinExistence type="inferred from homology"/>
<keyword evidence="7 11" id="KW-0804">Transcription</keyword>
<evidence type="ECO:0000256" key="6">
    <source>
        <dbReference type="ARBA" id="ARBA00023155"/>
    </source>
</evidence>
<dbReference type="InterPro" id="IPR000972">
    <property type="entry name" value="TF_octamer"/>
</dbReference>
<accession>M4AY81</accession>
<evidence type="ECO:0000256" key="5">
    <source>
        <dbReference type="ARBA" id="ARBA00023125"/>
    </source>
</evidence>
<dbReference type="PANTHER" id="PTHR11636:SF81">
    <property type="entry name" value="POU DOMAIN, CLASS 2, TRANSCRIPTION FACTOR 3"/>
    <property type="match status" value="1"/>
</dbReference>
<protein>
    <recommendedName>
        <fullName evidence="11">POU domain protein</fullName>
    </recommendedName>
</protein>
<dbReference type="CDD" id="cd00086">
    <property type="entry name" value="homeodomain"/>
    <property type="match status" value="1"/>
</dbReference>
<comment type="subcellular location">
    <subcellularLocation>
        <location evidence="1 9 10">Nucleus</location>
    </subcellularLocation>
</comment>
<feature type="compositionally biased region" description="Polar residues" evidence="12">
    <location>
        <begin position="11"/>
        <end position="24"/>
    </location>
</feature>
<dbReference type="FunFam" id="1.10.10.60:FF:000005">
    <property type="entry name" value="POU domain protein"/>
    <property type="match status" value="1"/>
</dbReference>
<keyword evidence="16" id="KW-1185">Reference proteome</keyword>
<dbReference type="PROSITE" id="PS50071">
    <property type="entry name" value="HOMEOBOX_2"/>
    <property type="match status" value="1"/>
</dbReference>
<reference evidence="16" key="2">
    <citation type="journal article" date="2013" name="Nat. Genet.">
        <title>The genome of the platyfish, Xiphophorus maculatus, provides insights into evolutionary adaptation and several complex traits.</title>
        <authorList>
            <person name="Schartl M."/>
            <person name="Walter R.B."/>
            <person name="Shen Y."/>
            <person name="Garcia T."/>
            <person name="Catchen J."/>
            <person name="Amores A."/>
            <person name="Braasch I."/>
            <person name="Chalopin D."/>
            <person name="Volff J.N."/>
            <person name="Lesch K.P."/>
            <person name="Bisazza A."/>
            <person name="Minx P."/>
            <person name="Hillier L."/>
            <person name="Wilson R.K."/>
            <person name="Fuerstenberg S."/>
            <person name="Boore J."/>
            <person name="Searle S."/>
            <person name="Postlethwait J.H."/>
            <person name="Warren W.C."/>
        </authorList>
    </citation>
    <scope>NUCLEOTIDE SEQUENCE [LARGE SCALE GENOMIC DNA]</scope>
    <source>
        <strain evidence="16">JP 163 A</strain>
    </source>
</reference>
<dbReference type="InterPro" id="IPR001356">
    <property type="entry name" value="HD"/>
</dbReference>
<reference evidence="16" key="1">
    <citation type="submission" date="2012-01" db="EMBL/GenBank/DDBJ databases">
        <authorList>
            <person name="Walter R."/>
            <person name="Schartl M."/>
            <person name="Warren W."/>
        </authorList>
    </citation>
    <scope>NUCLEOTIDE SEQUENCE [LARGE SCALE GENOMIC DNA]</scope>
    <source>
        <strain evidence="16">JP 163 A</strain>
    </source>
</reference>
<dbReference type="eggNOG" id="KOG3802">
    <property type="taxonomic scope" value="Eukaryota"/>
</dbReference>
<dbReference type="SUPFAM" id="SSF47413">
    <property type="entry name" value="lambda repressor-like DNA-binding domains"/>
    <property type="match status" value="1"/>
</dbReference>
<organism evidence="15 16">
    <name type="scientific">Xiphophorus maculatus</name>
    <name type="common">Southern platyfish</name>
    <name type="synonym">Platypoecilus maculatus</name>
    <dbReference type="NCBI Taxonomy" id="8083"/>
    <lineage>
        <taxon>Eukaryota</taxon>
        <taxon>Metazoa</taxon>
        <taxon>Chordata</taxon>
        <taxon>Craniata</taxon>
        <taxon>Vertebrata</taxon>
        <taxon>Euteleostomi</taxon>
        <taxon>Actinopterygii</taxon>
        <taxon>Neopterygii</taxon>
        <taxon>Teleostei</taxon>
        <taxon>Neoteleostei</taxon>
        <taxon>Acanthomorphata</taxon>
        <taxon>Ovalentaria</taxon>
        <taxon>Atherinomorphae</taxon>
        <taxon>Cyprinodontiformes</taxon>
        <taxon>Poeciliidae</taxon>
        <taxon>Poeciliinae</taxon>
        <taxon>Xiphophorus</taxon>
    </lineage>
</organism>
<dbReference type="PROSITE" id="PS51179">
    <property type="entry name" value="POU_3"/>
    <property type="match status" value="1"/>
</dbReference>
<dbReference type="Gene3D" id="1.10.10.60">
    <property type="entry name" value="Homeodomain-like"/>
    <property type="match status" value="1"/>
</dbReference>
<evidence type="ECO:0000256" key="11">
    <source>
        <dbReference type="RuleBase" id="RU361194"/>
    </source>
</evidence>
<feature type="domain" description="Homeobox" evidence="13">
    <location>
        <begin position="186"/>
        <end position="246"/>
    </location>
</feature>
<evidence type="ECO:0000256" key="9">
    <source>
        <dbReference type="PROSITE-ProRule" id="PRU00108"/>
    </source>
</evidence>
<keyword evidence="4" id="KW-0217">Developmental protein</keyword>
<dbReference type="GO" id="GO:0005634">
    <property type="term" value="C:nucleus"/>
    <property type="evidence" value="ECO:0007669"/>
    <property type="project" value="UniProtKB-SubCell"/>
</dbReference>
<dbReference type="InterPro" id="IPR013847">
    <property type="entry name" value="POU"/>
</dbReference>
<evidence type="ECO:0000256" key="7">
    <source>
        <dbReference type="ARBA" id="ARBA00023163"/>
    </source>
</evidence>
<dbReference type="PROSITE" id="PS00027">
    <property type="entry name" value="HOMEOBOX_1"/>
    <property type="match status" value="1"/>
</dbReference>
<dbReference type="InterPro" id="IPR010982">
    <property type="entry name" value="Lambda_DNA-bd_dom_sf"/>
</dbReference>
<feature type="region of interest" description="Disordered" evidence="12">
    <location>
        <begin position="166"/>
        <end position="190"/>
    </location>
</feature>
<evidence type="ECO:0000259" key="14">
    <source>
        <dbReference type="PROSITE" id="PS51179"/>
    </source>
</evidence>